<dbReference type="Pfam" id="PF07690">
    <property type="entry name" value="MFS_1"/>
    <property type="match status" value="1"/>
</dbReference>
<feature type="transmembrane region" description="Helical" evidence="6">
    <location>
        <begin position="405"/>
        <end position="425"/>
    </location>
</feature>
<feature type="transmembrane region" description="Helical" evidence="6">
    <location>
        <begin position="246"/>
        <end position="268"/>
    </location>
</feature>
<comment type="subcellular location">
    <subcellularLocation>
        <location evidence="1">Membrane</location>
        <topology evidence="1">Multi-pass membrane protein</topology>
    </subcellularLocation>
</comment>
<sequence>MKTHARRVSHGVAAMRLRASSEPSGSPVVPDAATFGVREDVEAPLEKPRAAGGPVTWMSLPRKDQLFILFLCRFADFLQIASIQTYVFYQLKSIGPSLSDAQISNQAGILQGAFTGSQVLTAVLWGRAADASWCGRKMVVVIGIFGTALSCLGYGFASTFSSALFWRVFGGAINGIVGIIRTMISEITVEKKYQSRAFLILPLSFNVAGVLGPIMGGWLADPVTTLPSLFGPGRLLESSLVNAYPYALPSIANASVLALVGCIVVLALEETGDFRGQFDLGLHMAAKLRQVISRGHAYEGYSKVQEYDSAADLQLQRAKEKMDASPPDAQHAKRRSAPRLPFSRVWTRNLILTLTATAFYDFHLGAFTNMWTLFLATPRPVQGPLESRSVSSALSGGLGMPASTLGFATSILGWLVGPIVGGWWYGIGLEKGMVGASWWAVATTAGLGCAMAMMTYEGSGHEIYLEGDEI</sequence>
<dbReference type="SUPFAM" id="SSF103473">
    <property type="entry name" value="MFS general substrate transporter"/>
    <property type="match status" value="1"/>
</dbReference>
<evidence type="ECO:0000313" key="8">
    <source>
        <dbReference type="Proteomes" id="UP001174694"/>
    </source>
</evidence>
<keyword evidence="5 6" id="KW-0472">Membrane</keyword>
<feature type="transmembrane region" description="Helical" evidence="6">
    <location>
        <begin position="437"/>
        <end position="456"/>
    </location>
</feature>
<evidence type="ECO:0000256" key="5">
    <source>
        <dbReference type="ARBA" id="ARBA00023136"/>
    </source>
</evidence>
<dbReference type="GO" id="GO:0016020">
    <property type="term" value="C:membrane"/>
    <property type="evidence" value="ECO:0007669"/>
    <property type="project" value="UniProtKB-SubCell"/>
</dbReference>
<dbReference type="Gene3D" id="1.20.1250.20">
    <property type="entry name" value="MFS general substrate transporter like domains"/>
    <property type="match status" value="1"/>
</dbReference>
<feature type="transmembrane region" description="Helical" evidence="6">
    <location>
        <begin position="109"/>
        <end position="126"/>
    </location>
</feature>
<gene>
    <name evidence="7" type="ORF">NKR23_g3676</name>
</gene>
<dbReference type="EMBL" id="JANBVO010000008">
    <property type="protein sequence ID" value="KAJ9150252.1"/>
    <property type="molecule type" value="Genomic_DNA"/>
</dbReference>
<proteinExistence type="predicted"/>
<dbReference type="InterPro" id="IPR011701">
    <property type="entry name" value="MFS"/>
</dbReference>
<keyword evidence="2" id="KW-0813">Transport</keyword>
<keyword evidence="8" id="KW-1185">Reference proteome</keyword>
<evidence type="ECO:0000256" key="6">
    <source>
        <dbReference type="SAM" id="Phobius"/>
    </source>
</evidence>
<evidence type="ECO:0000256" key="4">
    <source>
        <dbReference type="ARBA" id="ARBA00022989"/>
    </source>
</evidence>
<feature type="transmembrane region" description="Helical" evidence="6">
    <location>
        <begin position="66"/>
        <end position="89"/>
    </location>
</feature>
<feature type="transmembrane region" description="Helical" evidence="6">
    <location>
        <begin position="138"/>
        <end position="157"/>
    </location>
</feature>
<feature type="transmembrane region" description="Helical" evidence="6">
    <location>
        <begin position="163"/>
        <end position="184"/>
    </location>
</feature>
<dbReference type="PANTHER" id="PTHR23504">
    <property type="entry name" value="MAJOR FACILITATOR SUPERFAMILY DOMAIN-CONTAINING PROTEIN 10"/>
    <property type="match status" value="1"/>
</dbReference>
<keyword evidence="4 6" id="KW-1133">Transmembrane helix</keyword>
<dbReference type="GO" id="GO:0022857">
    <property type="term" value="F:transmembrane transporter activity"/>
    <property type="evidence" value="ECO:0007669"/>
    <property type="project" value="InterPro"/>
</dbReference>
<feature type="transmembrane region" description="Helical" evidence="6">
    <location>
        <begin position="196"/>
        <end position="220"/>
    </location>
</feature>
<keyword evidence="3 6" id="KW-0812">Transmembrane</keyword>
<comment type="caution">
    <text evidence="7">The sequence shown here is derived from an EMBL/GenBank/DDBJ whole genome shotgun (WGS) entry which is preliminary data.</text>
</comment>
<reference evidence="7" key="1">
    <citation type="submission" date="2022-07" db="EMBL/GenBank/DDBJ databases">
        <title>Fungi with potential for degradation of polypropylene.</title>
        <authorList>
            <person name="Gostincar C."/>
        </authorList>
    </citation>
    <scope>NUCLEOTIDE SEQUENCE</scope>
    <source>
        <strain evidence="7">EXF-13308</strain>
    </source>
</reference>
<organism evidence="7 8">
    <name type="scientific">Pleurostoma richardsiae</name>
    <dbReference type="NCBI Taxonomy" id="41990"/>
    <lineage>
        <taxon>Eukaryota</taxon>
        <taxon>Fungi</taxon>
        <taxon>Dikarya</taxon>
        <taxon>Ascomycota</taxon>
        <taxon>Pezizomycotina</taxon>
        <taxon>Sordariomycetes</taxon>
        <taxon>Sordariomycetidae</taxon>
        <taxon>Calosphaeriales</taxon>
        <taxon>Pleurostomataceae</taxon>
        <taxon>Pleurostoma</taxon>
    </lineage>
</organism>
<evidence type="ECO:0000256" key="2">
    <source>
        <dbReference type="ARBA" id="ARBA00022448"/>
    </source>
</evidence>
<evidence type="ECO:0000256" key="3">
    <source>
        <dbReference type="ARBA" id="ARBA00022692"/>
    </source>
</evidence>
<dbReference type="PANTHER" id="PTHR23504:SF16">
    <property type="entry name" value="TRANSPORTER, PUTATIVE (AFU_ORTHOLOGUE AFUA_1G13970)-RELATED"/>
    <property type="match status" value="1"/>
</dbReference>
<accession>A0AA38RKA4</accession>
<evidence type="ECO:0000256" key="1">
    <source>
        <dbReference type="ARBA" id="ARBA00004141"/>
    </source>
</evidence>
<name>A0AA38RKA4_9PEZI</name>
<evidence type="ECO:0000313" key="7">
    <source>
        <dbReference type="EMBL" id="KAJ9150252.1"/>
    </source>
</evidence>
<dbReference type="InterPro" id="IPR036259">
    <property type="entry name" value="MFS_trans_sf"/>
</dbReference>
<protein>
    <submittedName>
        <fullName evidence="7">MFS general substrate transporter</fullName>
    </submittedName>
</protein>
<dbReference type="AlphaFoldDB" id="A0AA38RKA4"/>
<dbReference type="Proteomes" id="UP001174694">
    <property type="component" value="Unassembled WGS sequence"/>
</dbReference>